<evidence type="ECO:0000313" key="3">
    <source>
        <dbReference type="Proteomes" id="UP000239589"/>
    </source>
</evidence>
<protein>
    <submittedName>
        <fullName evidence="2">Cobalamin biosynthesis protein CbiG</fullName>
    </submittedName>
</protein>
<sequence>MVDKENLWVGVGCQRGISQELIHTAIKQVFEEYQLIYTHIAGIATIDKKASEIALLEFCQLEKFIFKTFSPELLNNVFVPNPNHNITKFMGTSSIAEASAILAAREPTSKEIKLSKLLVPKQILRLPETAVSVTIAVAKSVEKS</sequence>
<proteinExistence type="predicted"/>
<gene>
    <name evidence="2" type="ORF">CUN59_01115</name>
</gene>
<dbReference type="Proteomes" id="UP000239589">
    <property type="component" value="Unassembled WGS sequence"/>
</dbReference>
<evidence type="ECO:0000259" key="1">
    <source>
        <dbReference type="Pfam" id="PF01890"/>
    </source>
</evidence>
<dbReference type="Gene3D" id="3.30.420.180">
    <property type="entry name" value="CobE/GbiG C-terminal domain"/>
    <property type="match status" value="1"/>
</dbReference>
<dbReference type="InterPro" id="IPR052553">
    <property type="entry name" value="CbiG_hydrolase"/>
</dbReference>
<dbReference type="PANTHER" id="PTHR37477:SF1">
    <property type="entry name" value="COBALT-PRECORRIN-5A HYDROLASE"/>
    <property type="match status" value="1"/>
</dbReference>
<feature type="domain" description="CobE/GbiG C-terminal" evidence="1">
    <location>
        <begin position="7"/>
        <end position="138"/>
    </location>
</feature>
<comment type="caution">
    <text evidence="2">The sequence shown here is derived from an EMBL/GenBank/DDBJ whole genome shotgun (WGS) entry which is preliminary data.</text>
</comment>
<dbReference type="Pfam" id="PF01890">
    <property type="entry name" value="CbiG_C"/>
    <property type="match status" value="1"/>
</dbReference>
<dbReference type="RefSeq" id="WP_104386108.1">
    <property type="nucleotide sequence ID" value="NZ_PGEM01000006.1"/>
</dbReference>
<dbReference type="GO" id="GO:0009236">
    <property type="term" value="P:cobalamin biosynthetic process"/>
    <property type="evidence" value="ECO:0007669"/>
    <property type="project" value="InterPro"/>
</dbReference>
<dbReference type="InterPro" id="IPR002750">
    <property type="entry name" value="CobE/GbiG_C"/>
</dbReference>
<dbReference type="AlphaFoldDB" id="A0A2S6CZI5"/>
<evidence type="ECO:0000313" key="2">
    <source>
        <dbReference type="EMBL" id="PPJ65111.1"/>
    </source>
</evidence>
<keyword evidence="3" id="KW-1185">Reference proteome</keyword>
<dbReference type="PANTHER" id="PTHR37477">
    <property type="entry name" value="COBALT-PRECORRIN-5A HYDROLASE"/>
    <property type="match status" value="1"/>
</dbReference>
<dbReference type="SUPFAM" id="SSF159664">
    <property type="entry name" value="CobE/GbiG C-terminal domain-like"/>
    <property type="match status" value="1"/>
</dbReference>
<reference evidence="2 3" key="1">
    <citation type="submission" date="2018-02" db="EMBL/GenBank/DDBJ databases">
        <title>Discovery of a pederin family compound in a non-symbiotic bloom-forming cyanobacterium.</title>
        <authorList>
            <person name="Kust A."/>
            <person name="Mares J."/>
            <person name="Jokela J."/>
            <person name="Urajova P."/>
            <person name="Hajek J."/>
            <person name="Saurav K."/>
            <person name="Voracova K."/>
            <person name="Fewer D.P."/>
            <person name="Haapaniemi E."/>
            <person name="Permi P."/>
            <person name="Rehakova K."/>
            <person name="Sivonen K."/>
            <person name="Hrouzek P."/>
        </authorList>
    </citation>
    <scope>NUCLEOTIDE SEQUENCE [LARGE SCALE GENOMIC DNA]</scope>
    <source>
        <strain evidence="2 3">CHARLIE-1</strain>
    </source>
</reference>
<accession>A0A2S6CZI5</accession>
<dbReference type="InterPro" id="IPR036518">
    <property type="entry name" value="CobE/GbiG_C_sf"/>
</dbReference>
<dbReference type="OrthoDB" id="9772960at2"/>
<name>A0A2S6CZI5_9CYAN</name>
<organism evidence="2 3">
    <name type="scientific">Cuspidothrix issatschenkoi CHARLIE-1</name>
    <dbReference type="NCBI Taxonomy" id="2052836"/>
    <lineage>
        <taxon>Bacteria</taxon>
        <taxon>Bacillati</taxon>
        <taxon>Cyanobacteriota</taxon>
        <taxon>Cyanophyceae</taxon>
        <taxon>Nostocales</taxon>
        <taxon>Aphanizomenonaceae</taxon>
        <taxon>Cuspidothrix</taxon>
    </lineage>
</organism>
<dbReference type="EMBL" id="PGEM01000006">
    <property type="protein sequence ID" value="PPJ65111.1"/>
    <property type="molecule type" value="Genomic_DNA"/>
</dbReference>